<protein>
    <submittedName>
        <fullName evidence="1">Uncharacterized protein</fullName>
    </submittedName>
</protein>
<reference evidence="1" key="1">
    <citation type="submission" date="2023-10" db="EMBL/GenBank/DDBJ databases">
        <authorList>
            <person name="Chen Y."/>
            <person name="Shah S."/>
            <person name="Dougan E. K."/>
            <person name="Thang M."/>
            <person name="Chan C."/>
        </authorList>
    </citation>
    <scope>NUCLEOTIDE SEQUENCE [LARGE SCALE GENOMIC DNA]</scope>
</reference>
<dbReference type="EMBL" id="CAUYUJ010021615">
    <property type="protein sequence ID" value="CAK0905881.1"/>
    <property type="molecule type" value="Genomic_DNA"/>
</dbReference>
<name>A0ABN9Y0C6_9DINO</name>
<proteinExistence type="predicted"/>
<accession>A0ABN9Y0C6</accession>
<gene>
    <name evidence="1" type="ORF">PCOR1329_LOCUS81436</name>
</gene>
<sequence length="164" mass="18766">MELNRELKMINGAPIRESLVDTKLLGKPDKFSGELDENAKYRDGVTWENWSFVLSAYCMADKGQGIVKSVAAGEGLEAWRLLYDEFEPKVPSRFSGMLDAIMYPTMQEHDPIKSIVSWETMVQKYEEQTAEKVMESIKKSVISTRLVPQKLREHLMLNATRFTA</sequence>
<keyword evidence="2" id="KW-1185">Reference proteome</keyword>
<organism evidence="1 2">
    <name type="scientific">Prorocentrum cordatum</name>
    <dbReference type="NCBI Taxonomy" id="2364126"/>
    <lineage>
        <taxon>Eukaryota</taxon>
        <taxon>Sar</taxon>
        <taxon>Alveolata</taxon>
        <taxon>Dinophyceae</taxon>
        <taxon>Prorocentrales</taxon>
        <taxon>Prorocentraceae</taxon>
        <taxon>Prorocentrum</taxon>
    </lineage>
</organism>
<dbReference type="Proteomes" id="UP001189429">
    <property type="component" value="Unassembled WGS sequence"/>
</dbReference>
<evidence type="ECO:0000313" key="1">
    <source>
        <dbReference type="EMBL" id="CAK0905881.1"/>
    </source>
</evidence>
<comment type="caution">
    <text evidence="1">The sequence shown here is derived from an EMBL/GenBank/DDBJ whole genome shotgun (WGS) entry which is preliminary data.</text>
</comment>
<evidence type="ECO:0000313" key="2">
    <source>
        <dbReference type="Proteomes" id="UP001189429"/>
    </source>
</evidence>